<evidence type="ECO:0000313" key="3">
    <source>
        <dbReference type="Proteomes" id="UP001500151"/>
    </source>
</evidence>
<keyword evidence="3" id="KW-1185">Reference proteome</keyword>
<feature type="signal peptide" evidence="1">
    <location>
        <begin position="1"/>
        <end position="17"/>
    </location>
</feature>
<feature type="chain" id="PRO_5046569727" description="Lipoprotein" evidence="1">
    <location>
        <begin position="18"/>
        <end position="327"/>
    </location>
</feature>
<proteinExistence type="predicted"/>
<dbReference type="EMBL" id="BAAASJ010000041">
    <property type="protein sequence ID" value="GAA2641210.1"/>
    <property type="molecule type" value="Genomic_DNA"/>
</dbReference>
<accession>A0ABN3R1F7</accession>
<evidence type="ECO:0000256" key="1">
    <source>
        <dbReference type="SAM" id="SignalP"/>
    </source>
</evidence>
<dbReference type="Proteomes" id="UP001500151">
    <property type="component" value="Unassembled WGS sequence"/>
</dbReference>
<dbReference type="PROSITE" id="PS51257">
    <property type="entry name" value="PROKAR_LIPOPROTEIN"/>
    <property type="match status" value="1"/>
</dbReference>
<comment type="caution">
    <text evidence="2">The sequence shown here is derived from an EMBL/GenBank/DDBJ whole genome shotgun (WGS) entry which is preliminary data.</text>
</comment>
<protein>
    <recommendedName>
        <fullName evidence="4">Lipoprotein</fullName>
    </recommendedName>
</protein>
<keyword evidence="1" id="KW-0732">Signal</keyword>
<gene>
    <name evidence="2" type="ORF">GCM10010307_42400</name>
</gene>
<name>A0ABN3R1F7_9ACTN</name>
<evidence type="ECO:0000313" key="2">
    <source>
        <dbReference type="EMBL" id="GAA2641210.1"/>
    </source>
</evidence>
<organism evidence="2 3">
    <name type="scientific">Streptomyces vastus</name>
    <dbReference type="NCBI Taxonomy" id="285451"/>
    <lineage>
        <taxon>Bacteria</taxon>
        <taxon>Bacillati</taxon>
        <taxon>Actinomycetota</taxon>
        <taxon>Actinomycetes</taxon>
        <taxon>Kitasatosporales</taxon>
        <taxon>Streptomycetaceae</taxon>
        <taxon>Streptomyces</taxon>
    </lineage>
</organism>
<reference evidence="2 3" key="1">
    <citation type="journal article" date="2019" name="Int. J. Syst. Evol. Microbiol.">
        <title>The Global Catalogue of Microorganisms (GCM) 10K type strain sequencing project: providing services to taxonomists for standard genome sequencing and annotation.</title>
        <authorList>
            <consortium name="The Broad Institute Genomics Platform"/>
            <consortium name="The Broad Institute Genome Sequencing Center for Infectious Disease"/>
            <person name="Wu L."/>
            <person name="Ma J."/>
        </authorList>
    </citation>
    <scope>NUCLEOTIDE SEQUENCE [LARGE SCALE GENOMIC DNA]</scope>
    <source>
        <strain evidence="2 3">JCM 4524</strain>
    </source>
</reference>
<sequence>MRRPQVIVAVMSVAALAACTSEKPPAETETPLSPVSLTVQHLDDYVKGKPGRILLEVDNEGPYRETVDVDLSFNLKNAPKGGDGISVEYQEPKSRSWKNLHLSSKYAEGATALGGSYQVPLARGASALMLRLTPEARPTTSGQSIGITAKLRSGRRILANEHGTAPLANLQVSAESGDDYVRREGGWSEYSFSVNNRSTVDYPKIQVLAHLCKEAGDAPLDEDCESDESTSHLHVQWKTQDSWKDLDITADAPDSEPEDVNLMEVGAILNSNVSLPPGKSRIIHFRIEATSNFPKGDWGGQLQFLARSKGDKSLTAFSTGNSSFQVK</sequence>
<evidence type="ECO:0008006" key="4">
    <source>
        <dbReference type="Google" id="ProtNLM"/>
    </source>
</evidence>